<dbReference type="OrthoDB" id="10608806at2759"/>
<dbReference type="KEGG" id="tva:4769519"/>
<reference evidence="1" key="1">
    <citation type="submission" date="2006-10" db="EMBL/GenBank/DDBJ databases">
        <authorList>
            <person name="Amadeo P."/>
            <person name="Zhao Q."/>
            <person name="Wortman J."/>
            <person name="Fraser-Liggett C."/>
            <person name="Carlton J."/>
        </authorList>
    </citation>
    <scope>NUCLEOTIDE SEQUENCE</scope>
    <source>
        <strain evidence="1">G3</strain>
    </source>
</reference>
<evidence type="ECO:0000313" key="2">
    <source>
        <dbReference type="Proteomes" id="UP000001542"/>
    </source>
</evidence>
<proteinExistence type="predicted"/>
<keyword evidence="2" id="KW-1185">Reference proteome</keyword>
<accession>A2E747</accession>
<protein>
    <submittedName>
        <fullName evidence="1">Uncharacterized protein</fullName>
    </submittedName>
</protein>
<organism evidence="1 2">
    <name type="scientific">Trichomonas vaginalis (strain ATCC PRA-98 / G3)</name>
    <dbReference type="NCBI Taxonomy" id="412133"/>
    <lineage>
        <taxon>Eukaryota</taxon>
        <taxon>Metamonada</taxon>
        <taxon>Parabasalia</taxon>
        <taxon>Trichomonadida</taxon>
        <taxon>Trichomonadidae</taxon>
        <taxon>Trichomonas</taxon>
    </lineage>
</organism>
<dbReference type="VEuPathDB" id="TrichDB:TVAGG3_0982940"/>
<dbReference type="AlphaFoldDB" id="A2E747"/>
<reference evidence="1" key="2">
    <citation type="journal article" date="2007" name="Science">
        <title>Draft genome sequence of the sexually transmitted pathogen Trichomonas vaginalis.</title>
        <authorList>
            <person name="Carlton J.M."/>
            <person name="Hirt R.P."/>
            <person name="Silva J.C."/>
            <person name="Delcher A.L."/>
            <person name="Schatz M."/>
            <person name="Zhao Q."/>
            <person name="Wortman J.R."/>
            <person name="Bidwell S.L."/>
            <person name="Alsmark U.C.M."/>
            <person name="Besteiro S."/>
            <person name="Sicheritz-Ponten T."/>
            <person name="Noel C.J."/>
            <person name="Dacks J.B."/>
            <person name="Foster P.G."/>
            <person name="Simillion C."/>
            <person name="Van de Peer Y."/>
            <person name="Miranda-Saavedra D."/>
            <person name="Barton G.J."/>
            <person name="Westrop G.D."/>
            <person name="Mueller S."/>
            <person name="Dessi D."/>
            <person name="Fiori P.L."/>
            <person name="Ren Q."/>
            <person name="Paulsen I."/>
            <person name="Zhang H."/>
            <person name="Bastida-Corcuera F.D."/>
            <person name="Simoes-Barbosa A."/>
            <person name="Brown M.T."/>
            <person name="Hayes R.D."/>
            <person name="Mukherjee M."/>
            <person name="Okumura C.Y."/>
            <person name="Schneider R."/>
            <person name="Smith A.J."/>
            <person name="Vanacova S."/>
            <person name="Villalvazo M."/>
            <person name="Haas B.J."/>
            <person name="Pertea M."/>
            <person name="Feldblyum T.V."/>
            <person name="Utterback T.R."/>
            <person name="Shu C.L."/>
            <person name="Osoegawa K."/>
            <person name="de Jong P.J."/>
            <person name="Hrdy I."/>
            <person name="Horvathova L."/>
            <person name="Zubacova Z."/>
            <person name="Dolezal P."/>
            <person name="Malik S.B."/>
            <person name="Logsdon J.M. Jr."/>
            <person name="Henze K."/>
            <person name="Gupta A."/>
            <person name="Wang C.C."/>
            <person name="Dunne R.L."/>
            <person name="Upcroft J.A."/>
            <person name="Upcroft P."/>
            <person name="White O."/>
            <person name="Salzberg S.L."/>
            <person name="Tang P."/>
            <person name="Chiu C.-H."/>
            <person name="Lee Y.-S."/>
            <person name="Embley T.M."/>
            <person name="Coombs G.H."/>
            <person name="Mottram J.C."/>
            <person name="Tachezy J."/>
            <person name="Fraser-Liggett C.M."/>
            <person name="Johnson P.J."/>
        </authorList>
    </citation>
    <scope>NUCLEOTIDE SEQUENCE [LARGE SCALE GENOMIC DNA]</scope>
    <source>
        <strain evidence="1">G3</strain>
    </source>
</reference>
<dbReference type="EMBL" id="DS113317">
    <property type="protein sequence ID" value="EAY11565.1"/>
    <property type="molecule type" value="Genomic_DNA"/>
</dbReference>
<sequence length="140" mass="15963">MENPPDPETVAEQVIQRLQDGEDNEWDNIRFNTASELRINNDYKKTKIKIQDILNSTPIKRKIMASSTNEFEIAELVELGGGTKPYKDALLQLLTQDTEFGKELFNKISKLVDDIVGREVIKKTTFSEMPSMESATNQLQ</sequence>
<dbReference type="InParanoid" id="A2E747"/>
<dbReference type="VEuPathDB" id="TrichDB:TVAG_006400"/>
<dbReference type="RefSeq" id="XP_001323788.1">
    <property type="nucleotide sequence ID" value="XM_001323753.1"/>
</dbReference>
<evidence type="ECO:0000313" key="1">
    <source>
        <dbReference type="EMBL" id="EAY11565.1"/>
    </source>
</evidence>
<name>A2E747_TRIV3</name>
<gene>
    <name evidence="1" type="ORF">TVAG_006400</name>
</gene>
<dbReference type="Proteomes" id="UP000001542">
    <property type="component" value="Unassembled WGS sequence"/>
</dbReference>